<dbReference type="EC" id="2.1.1.-" evidence="1"/>
<evidence type="ECO:0000313" key="2">
    <source>
        <dbReference type="Proteomes" id="UP001215827"/>
    </source>
</evidence>
<dbReference type="InterPro" id="IPR029063">
    <property type="entry name" value="SAM-dependent_MTases_sf"/>
</dbReference>
<evidence type="ECO:0000313" key="1">
    <source>
        <dbReference type="EMBL" id="WFL78718.1"/>
    </source>
</evidence>
<keyword evidence="2" id="KW-1185">Reference proteome</keyword>
<dbReference type="RefSeq" id="WP_278017408.1">
    <property type="nucleotide sequence ID" value="NZ_CP121106.1"/>
</dbReference>
<dbReference type="SUPFAM" id="SSF53335">
    <property type="entry name" value="S-adenosyl-L-methionine-dependent methyltransferases"/>
    <property type="match status" value="1"/>
</dbReference>
<dbReference type="Proteomes" id="UP001215827">
    <property type="component" value="Chromosome"/>
</dbReference>
<keyword evidence="1" id="KW-0489">Methyltransferase</keyword>
<dbReference type="GO" id="GO:0032259">
    <property type="term" value="P:methylation"/>
    <property type="evidence" value="ECO:0007669"/>
    <property type="project" value="UniProtKB-KW"/>
</dbReference>
<reference evidence="1 2" key="1">
    <citation type="submission" date="2023-03" db="EMBL/GenBank/DDBJ databases">
        <title>Altererythrobacter sp. CAU 1644 isolated from sand.</title>
        <authorList>
            <person name="Kim W."/>
        </authorList>
    </citation>
    <scope>NUCLEOTIDE SEQUENCE [LARGE SCALE GENOMIC DNA]</scope>
    <source>
        <strain evidence="1 2">CAU 1644</strain>
    </source>
</reference>
<keyword evidence="1" id="KW-0808">Transferase</keyword>
<organism evidence="1 2">
    <name type="scientific">Altererythrobacter arenosus</name>
    <dbReference type="NCBI Taxonomy" id="3032592"/>
    <lineage>
        <taxon>Bacteria</taxon>
        <taxon>Pseudomonadati</taxon>
        <taxon>Pseudomonadota</taxon>
        <taxon>Alphaproteobacteria</taxon>
        <taxon>Sphingomonadales</taxon>
        <taxon>Erythrobacteraceae</taxon>
        <taxon>Altererythrobacter</taxon>
    </lineage>
</organism>
<sequence length="237" mass="26509">MNQKILTQEQISSFYHDEFVADQVRDFGELVDHHPEDGVVVDIGGGCGFFARALSASGGWRTRVIDMDPASIESCTSIGVEGRIGNALAPAVEGDERVVCFNLILHHLVGSSESATRSLQIDALRKWHGRVPTLFVNEYIYQSFLGRLSPRLIFEITSSRMLSLFASMVARIVPSFKANTFGVGVRFRSHEDWCEIFEEAGYKVTKVAIGSPEPIAHPLRLLLIRTIRRDSYRLEPK</sequence>
<gene>
    <name evidence="1" type="ORF">P7228_06550</name>
</gene>
<proteinExistence type="predicted"/>
<accession>A0ABY8FUN9</accession>
<dbReference type="GO" id="GO:0008168">
    <property type="term" value="F:methyltransferase activity"/>
    <property type="evidence" value="ECO:0007669"/>
    <property type="project" value="UniProtKB-KW"/>
</dbReference>
<dbReference type="Gene3D" id="3.40.50.150">
    <property type="entry name" value="Vaccinia Virus protein VP39"/>
    <property type="match status" value="1"/>
</dbReference>
<dbReference type="EMBL" id="CP121106">
    <property type="protein sequence ID" value="WFL78718.1"/>
    <property type="molecule type" value="Genomic_DNA"/>
</dbReference>
<protein>
    <submittedName>
        <fullName evidence="1">Class I SAM-dependent methyltransferase</fullName>
        <ecNumber evidence="1">2.1.1.-</ecNumber>
    </submittedName>
</protein>
<name>A0ABY8FUN9_9SPHN</name>
<dbReference type="CDD" id="cd02440">
    <property type="entry name" value="AdoMet_MTases"/>
    <property type="match status" value="1"/>
</dbReference>